<feature type="compositionally biased region" description="Pro residues" evidence="1">
    <location>
        <begin position="170"/>
        <end position="181"/>
    </location>
</feature>
<name>A0A0R3SNS1_HYMDI</name>
<dbReference type="EMBL" id="UYSG01006157">
    <property type="protein sequence ID" value="VDL58902.1"/>
    <property type="molecule type" value="Genomic_DNA"/>
</dbReference>
<organism evidence="4">
    <name type="scientific">Hymenolepis diminuta</name>
    <name type="common">Rat tapeworm</name>
    <dbReference type="NCBI Taxonomy" id="6216"/>
    <lineage>
        <taxon>Eukaryota</taxon>
        <taxon>Metazoa</taxon>
        <taxon>Spiralia</taxon>
        <taxon>Lophotrochozoa</taxon>
        <taxon>Platyhelminthes</taxon>
        <taxon>Cestoda</taxon>
        <taxon>Eucestoda</taxon>
        <taxon>Cyclophyllidea</taxon>
        <taxon>Hymenolepididae</taxon>
        <taxon>Hymenolepis</taxon>
    </lineage>
</organism>
<dbReference type="Proteomes" id="UP000274504">
    <property type="component" value="Unassembled WGS sequence"/>
</dbReference>
<feature type="compositionally biased region" description="Polar residues" evidence="1">
    <location>
        <begin position="102"/>
        <end position="125"/>
    </location>
</feature>
<feature type="compositionally biased region" description="Polar residues" evidence="1">
    <location>
        <begin position="152"/>
        <end position="161"/>
    </location>
</feature>
<dbReference type="OrthoDB" id="6308441at2759"/>
<feature type="compositionally biased region" description="Basic and acidic residues" evidence="1">
    <location>
        <begin position="8"/>
        <end position="18"/>
    </location>
</feature>
<evidence type="ECO:0000313" key="4">
    <source>
        <dbReference type="WBParaSite" id="HDID_0000658601-mRNA-1"/>
    </source>
</evidence>
<dbReference type="AlphaFoldDB" id="A0A0R3SNS1"/>
<feature type="compositionally biased region" description="Polar residues" evidence="1">
    <location>
        <begin position="295"/>
        <end position="315"/>
    </location>
</feature>
<sequence length="315" mass="35013">MKAKRQKARETANTKNESDTDMDLSQDGRSRSPFFTNPPPLRIGTSRQGIHHGTPPPSLPPFYHNYRNSPYQPMPTRDYAPTNMYYPPMPSDQLPPQFPHNALNTAHLSLNSSPGVNNAPRGNSPDSDRSHHGFPPPTMNGMGRIPDVISRQLANTNNNDDPNQSGLNQLPPPPPPPPPLPQQSSYLNPAPVTRKMGPGRGQSIHPIAHVPTTYSGMMENTNEGNRSYQIMYSDYYQAPTCSYPPPAPNYYYEANQPANVHPNADMQFTSFQPAPYYPPPNVDVQAPSYPRNDRLSSQPSFPPNSHSQNIYPGHI</sequence>
<dbReference type="WBParaSite" id="HDID_0000658601-mRNA-1">
    <property type="protein sequence ID" value="HDID_0000658601-mRNA-1"/>
    <property type="gene ID" value="HDID_0000658601"/>
</dbReference>
<evidence type="ECO:0000256" key="1">
    <source>
        <dbReference type="SAM" id="MobiDB-lite"/>
    </source>
</evidence>
<feature type="region of interest" description="Disordered" evidence="1">
    <location>
        <begin position="279"/>
        <end position="315"/>
    </location>
</feature>
<evidence type="ECO:0000313" key="2">
    <source>
        <dbReference type="EMBL" id="VDL58902.1"/>
    </source>
</evidence>
<reference evidence="2 3" key="2">
    <citation type="submission" date="2018-11" db="EMBL/GenBank/DDBJ databases">
        <authorList>
            <consortium name="Pathogen Informatics"/>
        </authorList>
    </citation>
    <scope>NUCLEOTIDE SEQUENCE [LARGE SCALE GENOMIC DNA]</scope>
</reference>
<evidence type="ECO:0000313" key="3">
    <source>
        <dbReference type="Proteomes" id="UP000274504"/>
    </source>
</evidence>
<feature type="region of interest" description="Disordered" evidence="1">
    <location>
        <begin position="1"/>
        <end position="210"/>
    </location>
</feature>
<proteinExistence type="predicted"/>
<reference evidence="4" key="1">
    <citation type="submission" date="2017-02" db="UniProtKB">
        <authorList>
            <consortium name="WormBaseParasite"/>
        </authorList>
    </citation>
    <scope>IDENTIFICATION</scope>
</reference>
<protein>
    <submittedName>
        <fullName evidence="4">Trithorax group protein osa</fullName>
    </submittedName>
</protein>
<accession>A0A0R3SNS1</accession>
<gene>
    <name evidence="2" type="ORF">HDID_LOCUS6584</name>
</gene>